<organism evidence="2 3">
    <name type="scientific">Variovorax boronicumulans</name>
    <dbReference type="NCBI Taxonomy" id="436515"/>
    <lineage>
        <taxon>Bacteria</taxon>
        <taxon>Pseudomonadati</taxon>
        <taxon>Pseudomonadota</taxon>
        <taxon>Betaproteobacteria</taxon>
        <taxon>Burkholderiales</taxon>
        <taxon>Comamonadaceae</taxon>
        <taxon>Variovorax</taxon>
    </lineage>
</organism>
<accession>A0AAW8E1R3</accession>
<dbReference type="EMBL" id="JAUSRR010000008">
    <property type="protein sequence ID" value="MDP9925579.1"/>
    <property type="molecule type" value="Genomic_DNA"/>
</dbReference>
<sequence length="56" mass="6352">MFAVAHGPDPAHCFPVVERGSTRNDRFMADSDALDEMRERHSANSRHPSRFSSFFA</sequence>
<feature type="compositionally biased region" description="Basic and acidic residues" evidence="1">
    <location>
        <begin position="25"/>
        <end position="42"/>
    </location>
</feature>
<evidence type="ECO:0000313" key="2">
    <source>
        <dbReference type="EMBL" id="MDP9925579.1"/>
    </source>
</evidence>
<gene>
    <name evidence="2" type="ORF">J2W25_004622</name>
</gene>
<name>A0AAW8E1R3_9BURK</name>
<dbReference type="Proteomes" id="UP001244295">
    <property type="component" value="Unassembled WGS sequence"/>
</dbReference>
<proteinExistence type="predicted"/>
<dbReference type="AlphaFoldDB" id="A0AAW8E1R3"/>
<comment type="caution">
    <text evidence="2">The sequence shown here is derived from an EMBL/GenBank/DDBJ whole genome shotgun (WGS) entry which is preliminary data.</text>
</comment>
<evidence type="ECO:0000256" key="1">
    <source>
        <dbReference type="SAM" id="MobiDB-lite"/>
    </source>
</evidence>
<evidence type="ECO:0000313" key="3">
    <source>
        <dbReference type="Proteomes" id="UP001244295"/>
    </source>
</evidence>
<feature type="region of interest" description="Disordered" evidence="1">
    <location>
        <begin position="25"/>
        <end position="56"/>
    </location>
</feature>
<dbReference type="RefSeq" id="WP_307637799.1">
    <property type="nucleotide sequence ID" value="NZ_JAUSRR010000008.1"/>
</dbReference>
<reference evidence="2" key="1">
    <citation type="submission" date="2023-07" db="EMBL/GenBank/DDBJ databases">
        <title>Sorghum-associated microbial communities from plants grown in Nebraska, USA.</title>
        <authorList>
            <person name="Schachtman D."/>
        </authorList>
    </citation>
    <scope>NUCLEOTIDE SEQUENCE</scope>
    <source>
        <strain evidence="2">DS2795</strain>
    </source>
</reference>
<protein>
    <submittedName>
        <fullName evidence="2">Uncharacterized protein</fullName>
    </submittedName>
</protein>